<dbReference type="Proteomes" id="UP001597294">
    <property type="component" value="Unassembled WGS sequence"/>
</dbReference>
<proteinExistence type="predicted"/>
<protein>
    <submittedName>
        <fullName evidence="2">Uncharacterized protein</fullName>
    </submittedName>
</protein>
<name>A0ABW5BL57_9PROT</name>
<accession>A0ABW5BL57</accession>
<keyword evidence="3" id="KW-1185">Reference proteome</keyword>
<dbReference type="EMBL" id="JBHUII010000004">
    <property type="protein sequence ID" value="MFD2205501.1"/>
    <property type="molecule type" value="Genomic_DNA"/>
</dbReference>
<organism evidence="2 3">
    <name type="scientific">Kiloniella antarctica</name>
    <dbReference type="NCBI Taxonomy" id="1550907"/>
    <lineage>
        <taxon>Bacteria</taxon>
        <taxon>Pseudomonadati</taxon>
        <taxon>Pseudomonadota</taxon>
        <taxon>Alphaproteobacteria</taxon>
        <taxon>Rhodospirillales</taxon>
        <taxon>Kiloniellaceae</taxon>
        <taxon>Kiloniella</taxon>
    </lineage>
</organism>
<evidence type="ECO:0000313" key="2">
    <source>
        <dbReference type="EMBL" id="MFD2205501.1"/>
    </source>
</evidence>
<gene>
    <name evidence="2" type="ORF">ACFSKO_07770</name>
</gene>
<evidence type="ECO:0000256" key="1">
    <source>
        <dbReference type="SAM" id="MobiDB-lite"/>
    </source>
</evidence>
<comment type="caution">
    <text evidence="2">The sequence shown here is derived from an EMBL/GenBank/DDBJ whole genome shotgun (WGS) entry which is preliminary data.</text>
</comment>
<sequence>MSDRWRLNDDGTATFVTDNNGEIIIDQDNFFDTAFDDIIDIQKGHEDYHEYSFLNDLGIPITDVDIGTLQAALASFAIAFGPKYLKFAGPGFVRHSSANPNVVTNYTTNLHFLDPGVVQRSIVMKEGKYHILTVGIGTGYFKEHNLKYVKDVWGYADRNLKDWVENHKDTDSFQLVPVHRKVIGDRQDTQALSDRLQNLPEAKIENLKASDESKNKSIGESYWGEPEEIVSSEVDIQKRISEDTQQKRQLLNSDDIDKKTYPPGFLNDYARNALLHPQVLR</sequence>
<reference evidence="3" key="1">
    <citation type="journal article" date="2019" name="Int. J. Syst. Evol. Microbiol.">
        <title>The Global Catalogue of Microorganisms (GCM) 10K type strain sequencing project: providing services to taxonomists for standard genome sequencing and annotation.</title>
        <authorList>
            <consortium name="The Broad Institute Genomics Platform"/>
            <consortium name="The Broad Institute Genome Sequencing Center for Infectious Disease"/>
            <person name="Wu L."/>
            <person name="Ma J."/>
        </authorList>
    </citation>
    <scope>NUCLEOTIDE SEQUENCE [LARGE SCALE GENOMIC DNA]</scope>
    <source>
        <strain evidence="3">CGMCC 4.7192</strain>
    </source>
</reference>
<feature type="region of interest" description="Disordered" evidence="1">
    <location>
        <begin position="243"/>
        <end position="263"/>
    </location>
</feature>
<evidence type="ECO:0000313" key="3">
    <source>
        <dbReference type="Proteomes" id="UP001597294"/>
    </source>
</evidence>
<dbReference type="RefSeq" id="WP_380250172.1">
    <property type="nucleotide sequence ID" value="NZ_JBHUII010000004.1"/>
</dbReference>